<organism evidence="2 3">
    <name type="scientific">Lactarius akahatsu</name>
    <dbReference type="NCBI Taxonomy" id="416441"/>
    <lineage>
        <taxon>Eukaryota</taxon>
        <taxon>Fungi</taxon>
        <taxon>Dikarya</taxon>
        <taxon>Basidiomycota</taxon>
        <taxon>Agaricomycotina</taxon>
        <taxon>Agaricomycetes</taxon>
        <taxon>Russulales</taxon>
        <taxon>Russulaceae</taxon>
        <taxon>Lactarius</taxon>
    </lineage>
</organism>
<dbReference type="EMBL" id="JAKELL010000808">
    <property type="protein sequence ID" value="KAH8976346.1"/>
    <property type="molecule type" value="Genomic_DNA"/>
</dbReference>
<sequence>MVLRSGHIGTNAKSKRSSEPSHRVNWTRLLPEKRIMPSPPPYTCWASAEEWWAGFVILAANVDAIPTPPPQSGVVIGIDSLWGAHEWTIYPQPHRPEFPYLAWIPLHLSGPSVLSSVLTHSIDKSM</sequence>
<name>A0AAD4Q4E4_9AGAM</name>
<feature type="region of interest" description="Disordered" evidence="1">
    <location>
        <begin position="1"/>
        <end position="21"/>
    </location>
</feature>
<reference evidence="2" key="1">
    <citation type="submission" date="2022-01" db="EMBL/GenBank/DDBJ databases">
        <title>Comparative genomics reveals a dynamic genome evolution in the ectomycorrhizal milk-cap (Lactarius) mushrooms.</title>
        <authorList>
            <consortium name="DOE Joint Genome Institute"/>
            <person name="Lebreton A."/>
            <person name="Tang N."/>
            <person name="Kuo A."/>
            <person name="LaButti K."/>
            <person name="Drula E."/>
            <person name="Barry K."/>
            <person name="Clum A."/>
            <person name="Lipzen A."/>
            <person name="Mousain D."/>
            <person name="Ng V."/>
            <person name="Wang R."/>
            <person name="Wang X."/>
            <person name="Dai Y."/>
            <person name="Henrissat B."/>
            <person name="Grigoriev I.V."/>
            <person name="Guerin-Laguette A."/>
            <person name="Yu F."/>
            <person name="Martin F.M."/>
        </authorList>
    </citation>
    <scope>NUCLEOTIDE SEQUENCE</scope>
    <source>
        <strain evidence="2">QP</strain>
    </source>
</reference>
<comment type="caution">
    <text evidence="2">The sequence shown here is derived from an EMBL/GenBank/DDBJ whole genome shotgun (WGS) entry which is preliminary data.</text>
</comment>
<dbReference type="AlphaFoldDB" id="A0AAD4Q4E4"/>
<evidence type="ECO:0000313" key="3">
    <source>
        <dbReference type="Proteomes" id="UP001201163"/>
    </source>
</evidence>
<dbReference type="Proteomes" id="UP001201163">
    <property type="component" value="Unassembled WGS sequence"/>
</dbReference>
<proteinExistence type="predicted"/>
<evidence type="ECO:0000256" key="1">
    <source>
        <dbReference type="SAM" id="MobiDB-lite"/>
    </source>
</evidence>
<gene>
    <name evidence="2" type="ORF">EDB92DRAFT_1824117</name>
</gene>
<feature type="non-terminal residue" evidence="2">
    <location>
        <position position="1"/>
    </location>
</feature>
<accession>A0AAD4Q4E4</accession>
<protein>
    <submittedName>
        <fullName evidence="2">Uncharacterized protein</fullName>
    </submittedName>
</protein>
<evidence type="ECO:0000313" key="2">
    <source>
        <dbReference type="EMBL" id="KAH8976346.1"/>
    </source>
</evidence>
<keyword evidence="3" id="KW-1185">Reference proteome</keyword>